<dbReference type="SUPFAM" id="SSF52540">
    <property type="entry name" value="P-loop containing nucleoside triphosphate hydrolases"/>
    <property type="match status" value="1"/>
</dbReference>
<evidence type="ECO:0000256" key="2">
    <source>
        <dbReference type="ARBA" id="ARBA00022741"/>
    </source>
</evidence>
<proteinExistence type="predicted"/>
<evidence type="ECO:0000313" key="8">
    <source>
        <dbReference type="EMBL" id="QDY70240.1"/>
    </source>
</evidence>
<accession>A0A5B8J7B5</accession>
<dbReference type="InterPro" id="IPR017871">
    <property type="entry name" value="ABC_transporter-like_CS"/>
</dbReference>
<dbReference type="GO" id="GO:0022857">
    <property type="term" value="F:transmembrane transporter activity"/>
    <property type="evidence" value="ECO:0007669"/>
    <property type="project" value="InterPro"/>
</dbReference>
<evidence type="ECO:0000313" key="9">
    <source>
        <dbReference type="Proteomes" id="UP000318483"/>
    </source>
</evidence>
<reference evidence="8 9" key="1">
    <citation type="submission" date="2019-07" db="EMBL/GenBank/DDBJ databases">
        <title>Litoreibacter alkalisoli sp. nov., isolated from saline-alkaline soil.</title>
        <authorList>
            <person name="Wang S."/>
            <person name="Xu L."/>
            <person name="Xing Y.-T."/>
            <person name="Sun J.-Q."/>
        </authorList>
    </citation>
    <scope>NUCLEOTIDE SEQUENCE [LARGE SCALE GENOMIC DNA]</scope>
    <source>
        <strain evidence="8 9">LN3S51</strain>
    </source>
</reference>
<organism evidence="8 9">
    <name type="scientific">Qingshengfaniella alkalisoli</name>
    <dbReference type="NCBI Taxonomy" id="2599296"/>
    <lineage>
        <taxon>Bacteria</taxon>
        <taxon>Pseudomonadati</taxon>
        <taxon>Pseudomonadota</taxon>
        <taxon>Alphaproteobacteria</taxon>
        <taxon>Rhodobacterales</taxon>
        <taxon>Paracoccaceae</taxon>
        <taxon>Qingshengfaniella</taxon>
    </lineage>
</organism>
<dbReference type="InterPro" id="IPR027417">
    <property type="entry name" value="P-loop_NTPase"/>
</dbReference>
<dbReference type="PROSITE" id="PS00211">
    <property type="entry name" value="ABC_TRANSPORTER_1"/>
    <property type="match status" value="1"/>
</dbReference>
<evidence type="ECO:0000256" key="4">
    <source>
        <dbReference type="ARBA" id="ARBA00022840"/>
    </source>
</evidence>
<dbReference type="PROSITE" id="PS50893">
    <property type="entry name" value="ABC_TRANSPORTER_2"/>
    <property type="match status" value="1"/>
</dbReference>
<dbReference type="GO" id="GO:0005524">
    <property type="term" value="F:ATP binding"/>
    <property type="evidence" value="ECO:0007669"/>
    <property type="project" value="UniProtKB-KW"/>
</dbReference>
<evidence type="ECO:0000256" key="1">
    <source>
        <dbReference type="ARBA" id="ARBA00022448"/>
    </source>
</evidence>
<evidence type="ECO:0000256" key="5">
    <source>
        <dbReference type="ARBA" id="ARBA00022967"/>
    </source>
</evidence>
<keyword evidence="3" id="KW-0201">Cytochrome c-type biogenesis</keyword>
<dbReference type="InterPro" id="IPR005895">
    <property type="entry name" value="ABC_transptr_haem_export_CcmA"/>
</dbReference>
<dbReference type="SMART" id="SM00382">
    <property type="entry name" value="AAA"/>
    <property type="match status" value="1"/>
</dbReference>
<name>A0A5B8J7B5_9RHOB</name>
<dbReference type="Pfam" id="PF00005">
    <property type="entry name" value="ABC_tran"/>
    <property type="match status" value="1"/>
</dbReference>
<evidence type="ECO:0000259" key="7">
    <source>
        <dbReference type="PROSITE" id="PS50893"/>
    </source>
</evidence>
<gene>
    <name evidence="8" type="primary">ccmA</name>
    <name evidence="8" type="ORF">FPZ52_04690</name>
</gene>
<dbReference type="GO" id="GO:0017004">
    <property type="term" value="P:cytochrome complex assembly"/>
    <property type="evidence" value="ECO:0007669"/>
    <property type="project" value="UniProtKB-KW"/>
</dbReference>
<keyword evidence="2" id="KW-0547">Nucleotide-binding</keyword>
<dbReference type="Proteomes" id="UP000318483">
    <property type="component" value="Chromosome"/>
</dbReference>
<dbReference type="Gene3D" id="3.40.50.300">
    <property type="entry name" value="P-loop containing nucleotide triphosphate hydrolases"/>
    <property type="match status" value="1"/>
</dbReference>
<evidence type="ECO:0000256" key="6">
    <source>
        <dbReference type="ARBA" id="ARBA00023136"/>
    </source>
</evidence>
<dbReference type="KEGG" id="lit:FPZ52_04690"/>
<keyword evidence="1" id="KW-0813">Transport</keyword>
<feature type="domain" description="ABC transporter" evidence="7">
    <location>
        <begin position="1"/>
        <end position="200"/>
    </location>
</feature>
<keyword evidence="6" id="KW-0472">Membrane</keyword>
<dbReference type="AlphaFoldDB" id="A0A5B8J7B5"/>
<keyword evidence="9" id="KW-1185">Reference proteome</keyword>
<evidence type="ECO:0000256" key="3">
    <source>
        <dbReference type="ARBA" id="ARBA00022748"/>
    </source>
</evidence>
<dbReference type="GO" id="GO:0016887">
    <property type="term" value="F:ATP hydrolysis activity"/>
    <property type="evidence" value="ECO:0007669"/>
    <property type="project" value="InterPro"/>
</dbReference>
<dbReference type="NCBIfam" id="TIGR01189">
    <property type="entry name" value="ccmA"/>
    <property type="match status" value="1"/>
</dbReference>
<sequence>MTVDALSCARGGRRVVEGLSFSIRAGDAVALRGPNGIGKTTVLRCIAGLQPVEAGQIALPDDAIAYAGHLDGLKATLTVSENLSFWASVFGGGKMSDALKVFDLKDLEDRPVNQLSAGQKRRLGLARLIVSGRPLWVLDEPTVSLDSAAVTRFADILKTHCAHGGAVLAATHLDMGFVMREIDLSAYRAQSQTQMRRSDEAFL</sequence>
<keyword evidence="4 8" id="KW-0067">ATP-binding</keyword>
<dbReference type="PANTHER" id="PTHR43499">
    <property type="entry name" value="ABC TRANSPORTER I FAMILY MEMBER 1"/>
    <property type="match status" value="1"/>
</dbReference>
<dbReference type="InterPro" id="IPR003439">
    <property type="entry name" value="ABC_transporter-like_ATP-bd"/>
</dbReference>
<dbReference type="EMBL" id="CP042261">
    <property type="protein sequence ID" value="QDY70240.1"/>
    <property type="molecule type" value="Genomic_DNA"/>
</dbReference>
<keyword evidence="5" id="KW-1278">Translocase</keyword>
<dbReference type="PANTHER" id="PTHR43499:SF1">
    <property type="entry name" value="ABC TRANSPORTER I FAMILY MEMBER 1"/>
    <property type="match status" value="1"/>
</dbReference>
<dbReference type="OrthoDB" id="9800654at2"/>
<protein>
    <submittedName>
        <fullName evidence="8">Heme ABC exporter ATP-binding protein CcmA</fullName>
    </submittedName>
</protein>
<dbReference type="InterPro" id="IPR003593">
    <property type="entry name" value="AAA+_ATPase"/>
</dbReference>